<evidence type="ECO:0000256" key="1">
    <source>
        <dbReference type="SAM" id="MobiDB-lite"/>
    </source>
</evidence>
<proteinExistence type="predicted"/>
<comment type="caution">
    <text evidence="2">The sequence shown here is derived from an EMBL/GenBank/DDBJ whole genome shotgun (WGS) entry which is preliminary data.</text>
</comment>
<name>A0A6G1BJW4_9ORYZ</name>
<dbReference type="AlphaFoldDB" id="A0A6G1BJW4"/>
<dbReference type="EMBL" id="SPHZ02000012">
    <property type="protein sequence ID" value="KAF0888044.1"/>
    <property type="molecule type" value="Genomic_DNA"/>
</dbReference>
<evidence type="ECO:0000313" key="3">
    <source>
        <dbReference type="Proteomes" id="UP000479710"/>
    </source>
</evidence>
<reference evidence="2 3" key="1">
    <citation type="submission" date="2019-11" db="EMBL/GenBank/DDBJ databases">
        <title>Whole genome sequence of Oryza granulata.</title>
        <authorList>
            <person name="Li W."/>
        </authorList>
    </citation>
    <scope>NUCLEOTIDE SEQUENCE [LARGE SCALE GENOMIC DNA]</scope>
    <source>
        <strain evidence="3">cv. Menghai</strain>
        <tissue evidence="2">Leaf</tissue>
    </source>
</reference>
<gene>
    <name evidence="2" type="ORF">E2562_009626</name>
</gene>
<accession>A0A6G1BJW4</accession>
<feature type="region of interest" description="Disordered" evidence="1">
    <location>
        <begin position="1"/>
        <end position="21"/>
    </location>
</feature>
<organism evidence="2 3">
    <name type="scientific">Oryza meyeriana var. granulata</name>
    <dbReference type="NCBI Taxonomy" id="110450"/>
    <lineage>
        <taxon>Eukaryota</taxon>
        <taxon>Viridiplantae</taxon>
        <taxon>Streptophyta</taxon>
        <taxon>Embryophyta</taxon>
        <taxon>Tracheophyta</taxon>
        <taxon>Spermatophyta</taxon>
        <taxon>Magnoliopsida</taxon>
        <taxon>Liliopsida</taxon>
        <taxon>Poales</taxon>
        <taxon>Poaceae</taxon>
        <taxon>BOP clade</taxon>
        <taxon>Oryzoideae</taxon>
        <taxon>Oryzeae</taxon>
        <taxon>Oryzinae</taxon>
        <taxon>Oryza</taxon>
        <taxon>Oryza meyeriana</taxon>
    </lineage>
</organism>
<keyword evidence="3" id="KW-1185">Reference proteome</keyword>
<protein>
    <submittedName>
        <fullName evidence="2">Uncharacterized protein</fullName>
    </submittedName>
</protein>
<evidence type="ECO:0000313" key="2">
    <source>
        <dbReference type="EMBL" id="KAF0888044.1"/>
    </source>
</evidence>
<sequence>MEWTAMAMAGSLPTPEMDTAHPTAAAHSKRLDLASAVRSRLRLLIRAASATDDGVGEAELAIRLAIGGAHLVAHMPRRHAIAATGKVSKRHGHLTDELVPEERHLRLHLELQHTVPDTVLRGLQNRWCMRAHHVYCICHV</sequence>
<dbReference type="Proteomes" id="UP000479710">
    <property type="component" value="Unassembled WGS sequence"/>
</dbReference>